<dbReference type="InterPro" id="IPR017871">
    <property type="entry name" value="ABC_transporter-like_CS"/>
</dbReference>
<dbReference type="PROSITE" id="PS00211">
    <property type="entry name" value="ABC_TRANSPORTER_1"/>
    <property type="match status" value="1"/>
</dbReference>
<comment type="caution">
    <text evidence="8">The sequence shown here is derived from an EMBL/GenBank/DDBJ whole genome shotgun (WGS) entry which is preliminary data.</text>
</comment>
<sequence length="259" mass="28166">MTDTKKTALVDIQGVSKAFGGVHAVEKVTLKLYAGEVVALLGHNGAGKSTLMKMLAGAYPIDSGDIRINGEVARIESPSDSQRYGVETIYQTLALADNLDAVANLFLGREIKTKWGTLDDYAMEKEAREVFKQLNPNFKNIRVPVRALSGGQRQVVAISRALYFKAKALVMDEPCAALGPEETQMVHELVRTLKARGVGIFLISHDMPDVFGLSDRLCVMKNGKTVGTYKTADVTEDEVLGMIIAGKKVTRLPEQIDPA</sequence>
<evidence type="ECO:0000256" key="4">
    <source>
        <dbReference type="ARBA" id="ARBA00022737"/>
    </source>
</evidence>
<dbReference type="PROSITE" id="PS50893">
    <property type="entry name" value="ABC_TRANSPORTER_2"/>
    <property type="match status" value="1"/>
</dbReference>
<keyword evidence="3" id="KW-0762">Sugar transport</keyword>
<dbReference type="InterPro" id="IPR027417">
    <property type="entry name" value="P-loop_NTPase"/>
</dbReference>
<dbReference type="OrthoDB" id="9776369at2"/>
<dbReference type="RefSeq" id="WP_117180362.1">
    <property type="nucleotide sequence ID" value="NZ_QFZK01000034.1"/>
</dbReference>
<evidence type="ECO:0000313" key="8">
    <source>
        <dbReference type="EMBL" id="RFO94684.1"/>
    </source>
</evidence>
<accession>A0A3E1R5S2</accession>
<dbReference type="EMBL" id="QFZK01000034">
    <property type="protein sequence ID" value="RFO94684.1"/>
    <property type="molecule type" value="Genomic_DNA"/>
</dbReference>
<dbReference type="InterPro" id="IPR003439">
    <property type="entry name" value="ABC_transporter-like_ATP-bd"/>
</dbReference>
<evidence type="ECO:0000256" key="1">
    <source>
        <dbReference type="ARBA" id="ARBA00022448"/>
    </source>
</evidence>
<dbReference type="SUPFAM" id="SSF52540">
    <property type="entry name" value="P-loop containing nucleoside triphosphate hydrolases"/>
    <property type="match status" value="1"/>
</dbReference>
<protein>
    <submittedName>
        <fullName evidence="8">ABC transporter ATP-binding protein</fullName>
    </submittedName>
</protein>
<evidence type="ECO:0000259" key="7">
    <source>
        <dbReference type="PROSITE" id="PS50893"/>
    </source>
</evidence>
<dbReference type="InterPro" id="IPR050107">
    <property type="entry name" value="ABC_carbohydrate_import_ATPase"/>
</dbReference>
<dbReference type="SMART" id="SM00382">
    <property type="entry name" value="AAA"/>
    <property type="match status" value="1"/>
</dbReference>
<dbReference type="Pfam" id="PF00005">
    <property type="entry name" value="ABC_tran"/>
    <property type="match status" value="1"/>
</dbReference>
<dbReference type="Gene3D" id="3.40.50.300">
    <property type="entry name" value="P-loop containing nucleotide triphosphate hydrolases"/>
    <property type="match status" value="1"/>
</dbReference>
<dbReference type="Proteomes" id="UP000260665">
    <property type="component" value="Unassembled WGS sequence"/>
</dbReference>
<keyword evidence="9" id="KW-1185">Reference proteome</keyword>
<keyword evidence="4" id="KW-0677">Repeat</keyword>
<keyword evidence="1" id="KW-0813">Transport</keyword>
<evidence type="ECO:0000256" key="5">
    <source>
        <dbReference type="ARBA" id="ARBA00022741"/>
    </source>
</evidence>
<gene>
    <name evidence="8" type="ORF">DIC66_22160</name>
</gene>
<evidence type="ECO:0000313" key="9">
    <source>
        <dbReference type="Proteomes" id="UP000260665"/>
    </source>
</evidence>
<evidence type="ECO:0000256" key="3">
    <source>
        <dbReference type="ARBA" id="ARBA00022597"/>
    </source>
</evidence>
<keyword evidence="2" id="KW-1003">Cell membrane</keyword>
<organism evidence="8 9">
    <name type="scientific">Rhodoferax lacus</name>
    <dbReference type="NCBI Taxonomy" id="2184758"/>
    <lineage>
        <taxon>Bacteria</taxon>
        <taxon>Pseudomonadati</taxon>
        <taxon>Pseudomonadota</taxon>
        <taxon>Betaproteobacteria</taxon>
        <taxon>Burkholderiales</taxon>
        <taxon>Comamonadaceae</taxon>
        <taxon>Rhodoferax</taxon>
    </lineage>
</organism>
<feature type="domain" description="ABC transporter" evidence="7">
    <location>
        <begin position="10"/>
        <end position="247"/>
    </location>
</feature>
<keyword evidence="5" id="KW-0547">Nucleotide-binding</keyword>
<keyword evidence="6 8" id="KW-0067">ATP-binding</keyword>
<proteinExistence type="predicted"/>
<reference evidence="8 9" key="1">
    <citation type="submission" date="2018-05" db="EMBL/GenBank/DDBJ databases">
        <title>Rhodoferax soyangensis sp.nov., isolated from an oligotrophic freshwater lake.</title>
        <authorList>
            <person name="Park M."/>
        </authorList>
    </citation>
    <scope>NUCLEOTIDE SEQUENCE [LARGE SCALE GENOMIC DNA]</scope>
    <source>
        <strain evidence="8 9">IMCC26218</strain>
    </source>
</reference>
<dbReference type="InterPro" id="IPR003593">
    <property type="entry name" value="AAA+_ATPase"/>
</dbReference>
<dbReference type="GO" id="GO:0016887">
    <property type="term" value="F:ATP hydrolysis activity"/>
    <property type="evidence" value="ECO:0007669"/>
    <property type="project" value="InterPro"/>
</dbReference>
<keyword evidence="2" id="KW-0472">Membrane</keyword>
<dbReference type="PANTHER" id="PTHR43790">
    <property type="entry name" value="CARBOHYDRATE TRANSPORT ATP-BINDING PROTEIN MG119-RELATED"/>
    <property type="match status" value="1"/>
</dbReference>
<dbReference type="PANTHER" id="PTHR43790:SF9">
    <property type="entry name" value="GALACTOFURANOSE TRANSPORTER ATP-BINDING PROTEIN YTFR"/>
    <property type="match status" value="1"/>
</dbReference>
<dbReference type="GO" id="GO:0005524">
    <property type="term" value="F:ATP binding"/>
    <property type="evidence" value="ECO:0007669"/>
    <property type="project" value="UniProtKB-KW"/>
</dbReference>
<dbReference type="AlphaFoldDB" id="A0A3E1R5S2"/>
<name>A0A3E1R5S2_9BURK</name>
<dbReference type="CDD" id="cd03216">
    <property type="entry name" value="ABC_Carb_Monos_I"/>
    <property type="match status" value="1"/>
</dbReference>
<evidence type="ECO:0000256" key="2">
    <source>
        <dbReference type="ARBA" id="ARBA00022475"/>
    </source>
</evidence>
<evidence type="ECO:0000256" key="6">
    <source>
        <dbReference type="ARBA" id="ARBA00022840"/>
    </source>
</evidence>